<comment type="caution">
    <text evidence="2">The sequence shown here is derived from an EMBL/GenBank/DDBJ whole genome shotgun (WGS) entry which is preliminary data.</text>
</comment>
<organism evidence="2">
    <name type="scientific">Gracilinema caldarium</name>
    <dbReference type="NCBI Taxonomy" id="215591"/>
    <lineage>
        <taxon>Bacteria</taxon>
        <taxon>Pseudomonadati</taxon>
        <taxon>Spirochaetota</taxon>
        <taxon>Spirochaetia</taxon>
        <taxon>Spirochaetales</taxon>
        <taxon>Breznakiellaceae</taxon>
        <taxon>Gracilinema</taxon>
    </lineage>
</organism>
<dbReference type="AlphaFoldDB" id="A0A7C3I2B0"/>
<gene>
    <name evidence="2" type="ORF">ENS59_02340</name>
</gene>
<feature type="domain" description="Polymerase beta nucleotidyltransferase" evidence="1">
    <location>
        <begin position="12"/>
        <end position="96"/>
    </location>
</feature>
<keyword evidence="2" id="KW-0808">Transferase</keyword>
<evidence type="ECO:0000259" key="1">
    <source>
        <dbReference type="Pfam" id="PF18765"/>
    </source>
</evidence>
<dbReference type="InterPro" id="IPR052930">
    <property type="entry name" value="TA_antitoxin_MntA"/>
</dbReference>
<protein>
    <submittedName>
        <fullName evidence="2">Nucleotidyltransferase domain-containing protein</fullName>
    </submittedName>
</protein>
<proteinExistence type="predicted"/>
<name>A0A7C3I2B0_9SPIR</name>
<reference evidence="2" key="1">
    <citation type="journal article" date="2020" name="mSystems">
        <title>Genome- and Community-Level Interaction Insights into Carbon Utilization and Element Cycling Functions of Hydrothermarchaeota in Hydrothermal Sediment.</title>
        <authorList>
            <person name="Zhou Z."/>
            <person name="Liu Y."/>
            <person name="Xu W."/>
            <person name="Pan J."/>
            <person name="Luo Z.H."/>
            <person name="Li M."/>
        </authorList>
    </citation>
    <scope>NUCLEOTIDE SEQUENCE [LARGE SCALE GENOMIC DNA]</scope>
    <source>
        <strain evidence="2">SpSt-503</strain>
    </source>
</reference>
<dbReference type="PANTHER" id="PTHR43852">
    <property type="entry name" value="NUCLEOTIDYLTRANSFERASE"/>
    <property type="match status" value="1"/>
</dbReference>
<dbReference type="InterPro" id="IPR041633">
    <property type="entry name" value="Polbeta"/>
</dbReference>
<evidence type="ECO:0000313" key="2">
    <source>
        <dbReference type="EMBL" id="HFH28338.1"/>
    </source>
</evidence>
<dbReference type="PANTHER" id="PTHR43852:SF2">
    <property type="entry name" value="PROTEIN ADENYLYLTRANSFERASE MNTA"/>
    <property type="match status" value="1"/>
</dbReference>
<dbReference type="CDD" id="cd05403">
    <property type="entry name" value="NT_KNTase_like"/>
    <property type="match status" value="1"/>
</dbReference>
<accession>A0A7C3I2B0</accession>
<sequence>MRLDLDQQVIDKIKAVLKKENNIQKIIVFGSRAKHTAKPGSDIDIAILGEDLTFQQLCRIGAELDELDLPYKIDLIDYNAITNQELKNHIDRVGIAL</sequence>
<dbReference type="Gene3D" id="3.30.460.10">
    <property type="entry name" value="Beta Polymerase, domain 2"/>
    <property type="match status" value="1"/>
</dbReference>
<dbReference type="Pfam" id="PF18765">
    <property type="entry name" value="Polbeta"/>
    <property type="match status" value="1"/>
</dbReference>
<dbReference type="InterPro" id="IPR043519">
    <property type="entry name" value="NT_sf"/>
</dbReference>
<dbReference type="EMBL" id="DSVL01000069">
    <property type="protein sequence ID" value="HFH28338.1"/>
    <property type="molecule type" value="Genomic_DNA"/>
</dbReference>
<dbReference type="SUPFAM" id="SSF81301">
    <property type="entry name" value="Nucleotidyltransferase"/>
    <property type="match status" value="1"/>
</dbReference>
<dbReference type="GO" id="GO:0016740">
    <property type="term" value="F:transferase activity"/>
    <property type="evidence" value="ECO:0007669"/>
    <property type="project" value="UniProtKB-KW"/>
</dbReference>